<dbReference type="EMBL" id="DAAMTT010000002">
    <property type="protein sequence ID" value="HAC8053718.1"/>
    <property type="molecule type" value="Genomic_DNA"/>
</dbReference>
<protein>
    <submittedName>
        <fullName evidence="8">Uncharacterized protein</fullName>
    </submittedName>
</protein>
<evidence type="ECO:0000313" key="12">
    <source>
        <dbReference type="EMBL" id="HAC8076895.1"/>
    </source>
</evidence>
<reference evidence="11" key="1">
    <citation type="journal article" date="2018" name="Genome Biol.">
        <title>SKESA: strategic k-mer extension for scrupulous assemblies.</title>
        <authorList>
            <person name="Souvorov A."/>
            <person name="Agarwala R."/>
            <person name="Lipman D.J."/>
        </authorList>
    </citation>
    <scope>NUCLEOTIDE SEQUENCE</scope>
    <source>
        <strain evidence="12">16EP000866</strain>
        <strain evidence="13">16EP001384</strain>
        <strain evidence="11">16EP002245</strain>
    </source>
</reference>
<dbReference type="EMBL" id="AAHQNW010000013">
    <property type="protein sequence ID" value="EBZ2554378.1"/>
    <property type="molecule type" value="Genomic_DNA"/>
</dbReference>
<reference evidence="11" key="5">
    <citation type="submission" date="2018-10" db="EMBL/GenBank/DDBJ databases">
        <authorList>
            <consortium name="NCBI Pathogen Detection Project"/>
        </authorList>
    </citation>
    <scope>NUCLEOTIDE SEQUENCE</scope>
    <source>
        <strain evidence="12">16EP000866</strain>
        <strain evidence="13">16EP001384</strain>
        <strain evidence="11">16EP002245</strain>
    </source>
</reference>
<dbReference type="EMBL" id="AAKSFZ010000004">
    <property type="protein sequence ID" value="ECV2507784.1"/>
    <property type="molecule type" value="Genomic_DNA"/>
</dbReference>
<dbReference type="EMBL" id="AAHLDI010000012">
    <property type="protein sequence ID" value="EBX4026115.1"/>
    <property type="molecule type" value="Genomic_DNA"/>
</dbReference>
<dbReference type="EMBL" id="AAHOEY010000012">
    <property type="protein sequence ID" value="EBY4856462.1"/>
    <property type="molecule type" value="Genomic_DNA"/>
</dbReference>
<gene>
    <name evidence="6" type="ORF">APO02_12995</name>
    <name evidence="7" type="ORF">CEI41_12965</name>
    <name evidence="9" type="ORF">D0A07_03550</name>
    <name evidence="8" type="ORF">D0W94_07735</name>
    <name evidence="4" type="ORF">D4415_17115</name>
    <name evidence="5" type="ORF">D9O81_16910</name>
    <name evidence="1" type="ORF">DN254_16085</name>
    <name evidence="10" type="ORF">DRK03_07765</name>
    <name evidence="2" type="ORF">DRV81_17270</name>
    <name evidence="3" type="ORF">DRX23_18740</name>
    <name evidence="11" type="ORF">G0G53_08760</name>
    <name evidence="12" type="ORF">G0G54_08760</name>
    <name evidence="13" type="ORF">G0G64_07660</name>
</gene>
<dbReference type="EMBL" id="DAAMTY010000002">
    <property type="protein sequence ID" value="HAC8076895.1"/>
    <property type="molecule type" value="Genomic_DNA"/>
</dbReference>
<evidence type="ECO:0000313" key="6">
    <source>
        <dbReference type="EMBL" id="ECS2158615.1"/>
    </source>
</evidence>
<organism evidence="8">
    <name type="scientific">Salmonella enteritidis</name>
    <dbReference type="NCBI Taxonomy" id="149539"/>
    <lineage>
        <taxon>Bacteria</taxon>
        <taxon>Pseudomonadati</taxon>
        <taxon>Pseudomonadota</taxon>
        <taxon>Gammaproteobacteria</taxon>
        <taxon>Enterobacterales</taxon>
        <taxon>Enterobacteriaceae</taxon>
        <taxon>Salmonella</taxon>
    </lineage>
</organism>
<evidence type="ECO:0000313" key="4">
    <source>
        <dbReference type="EMBL" id="EBY4856462.1"/>
    </source>
</evidence>
<evidence type="ECO:0000313" key="1">
    <source>
        <dbReference type="EMBL" id="EBR8065610.1"/>
    </source>
</evidence>
<evidence type="ECO:0000313" key="8">
    <source>
        <dbReference type="EMBL" id="ECT2962453.1"/>
    </source>
</evidence>
<evidence type="ECO:0000313" key="5">
    <source>
        <dbReference type="EMBL" id="EBZ2554378.1"/>
    </source>
</evidence>
<accession>A0A3V8YN85</accession>
<name>A0A3V8YN85_SALEN</name>
<reference evidence="8" key="4">
    <citation type="submission" date="2018-08" db="EMBL/GenBank/DDBJ databases">
        <authorList>
            <consortium name="GenomeTrakr network: Whole genome sequencing for foodborne pathogen traceback"/>
        </authorList>
    </citation>
    <scope>NUCLEOTIDE SEQUENCE</scope>
    <source>
        <strain evidence="8">FSIS11813015</strain>
        <strain evidence="7">FSIS1701906</strain>
        <strain evidence="10">FSIS31800650</strain>
        <strain evidence="9">FSIS31800862</strain>
    </source>
</reference>
<sequence>MNTPFTSGYIITYHDALLSGLHNSSQINILAYTRHTSSCMCCGRVPSPQSLTLSQINILAYTRHTSSCMCCGRVPSPQSLTLVSSWGFARLPPSCNSNYLEYITSFKIINTAFVLILRSGLIPLISRKPIKKRVQAFYYRH</sequence>
<dbReference type="AlphaFoldDB" id="A0A3V8YN85"/>
<evidence type="ECO:0000313" key="2">
    <source>
        <dbReference type="EMBL" id="EBX3927360.1"/>
    </source>
</evidence>
<evidence type="ECO:0000313" key="10">
    <source>
        <dbReference type="EMBL" id="ECV2507784.1"/>
    </source>
</evidence>
<reference evidence="2" key="2">
    <citation type="submission" date="2018-07" db="EMBL/GenBank/DDBJ databases">
        <authorList>
            <person name="Ashton P.M."/>
            <person name="Dallman T."/>
            <person name="Nair S."/>
            <person name="De Pinna E."/>
            <person name="Peters T."/>
            <person name="Grant K."/>
        </authorList>
    </citation>
    <scope>NUCLEOTIDE SEQUENCE</scope>
    <source>
        <strain evidence="2">106004</strain>
        <strain evidence="1">196422</strain>
        <strain evidence="3">559793</strain>
        <strain evidence="4">576324</strain>
        <strain evidence="5">613679</strain>
    </source>
</reference>
<comment type="caution">
    <text evidence="8">The sequence shown here is derived from an EMBL/GenBank/DDBJ whole genome shotgun (WGS) entry which is preliminary data.</text>
</comment>
<proteinExistence type="predicted"/>
<dbReference type="EMBL" id="AAKMHZ010000002">
    <property type="protein sequence ID" value="ECT2962453.1"/>
    <property type="molecule type" value="Genomic_DNA"/>
</dbReference>
<dbReference type="EMBL" id="AAGTLU010000012">
    <property type="protein sequence ID" value="EBR8065610.1"/>
    <property type="molecule type" value="Genomic_DNA"/>
</dbReference>
<evidence type="ECO:0000313" key="7">
    <source>
        <dbReference type="EMBL" id="ECS6945803.1"/>
    </source>
</evidence>
<dbReference type="EMBL" id="DAAMTS010000002">
    <property type="protein sequence ID" value="HAC8136258.1"/>
    <property type="molecule type" value="Genomic_DNA"/>
</dbReference>
<dbReference type="EMBL" id="AAKPSV010000001">
    <property type="protein sequence ID" value="ECU3636770.1"/>
    <property type="molecule type" value="Genomic_DNA"/>
</dbReference>
<dbReference type="EMBL" id="AAHLCP010000013">
    <property type="protein sequence ID" value="EBX3927360.1"/>
    <property type="molecule type" value="Genomic_DNA"/>
</dbReference>
<evidence type="ECO:0000313" key="11">
    <source>
        <dbReference type="EMBL" id="HAC8053718.1"/>
    </source>
</evidence>
<evidence type="ECO:0000313" key="13">
    <source>
        <dbReference type="EMBL" id="HAC8136258.1"/>
    </source>
</evidence>
<dbReference type="EMBL" id="AAKIWL010000006">
    <property type="protein sequence ID" value="ECS2158615.1"/>
    <property type="molecule type" value="Genomic_DNA"/>
</dbReference>
<dbReference type="EMBL" id="AAKKKB010000002">
    <property type="protein sequence ID" value="ECS6945803.1"/>
    <property type="molecule type" value="Genomic_DNA"/>
</dbReference>
<reference evidence="6" key="3">
    <citation type="submission" date="2018-08" db="EMBL/GenBank/DDBJ databases">
        <authorList>
            <consortium name="NARMS: The National Antimicrobial Resistance Monitoring System"/>
        </authorList>
    </citation>
    <scope>NUCLEOTIDE SEQUENCE</scope>
    <source>
        <strain evidence="6">CVM N54716</strain>
    </source>
</reference>
<evidence type="ECO:0000313" key="9">
    <source>
        <dbReference type="EMBL" id="ECU3636770.1"/>
    </source>
</evidence>
<evidence type="ECO:0000313" key="3">
    <source>
        <dbReference type="EMBL" id="EBX4026115.1"/>
    </source>
</evidence>